<proteinExistence type="predicted"/>
<name>A0AAD6YRF4_9AGAR</name>
<feature type="region of interest" description="Disordered" evidence="1">
    <location>
        <begin position="1"/>
        <end position="21"/>
    </location>
</feature>
<dbReference type="Proteomes" id="UP001219525">
    <property type="component" value="Unassembled WGS sequence"/>
</dbReference>
<dbReference type="EMBL" id="JARJCW010000003">
    <property type="protein sequence ID" value="KAJ7227123.1"/>
    <property type="molecule type" value="Genomic_DNA"/>
</dbReference>
<dbReference type="AlphaFoldDB" id="A0AAD6YRF4"/>
<feature type="compositionally biased region" description="Low complexity" evidence="1">
    <location>
        <begin position="202"/>
        <end position="217"/>
    </location>
</feature>
<sequence>MRRTHGEACPTLPPPATPLHVERPAGYTLLAPPLYVARTAGHALRRCTHGGALLPAAPPHAAPPHSARPATRPPFATPHVVGVRPAAALMLVGTPYAALAVSSSCGARRARRGVRCMARRMPYIFAPRHRTRRICATHTQRTCATHTRRTCATHTRRTAHGARGARRCVRCRRTAHDSMHGGVHCAAFRRTPHCSPHDLSRTPRPAARNTPPHAAPAAVCMRPPRMSRMHSARRCAVTYPLQAPPRPAYAPAATAYNLPTCTPHTSSGL</sequence>
<evidence type="ECO:0000313" key="2">
    <source>
        <dbReference type="EMBL" id="KAJ7227123.1"/>
    </source>
</evidence>
<keyword evidence="3" id="KW-1185">Reference proteome</keyword>
<gene>
    <name evidence="2" type="ORF">GGX14DRAFT_628294</name>
</gene>
<comment type="caution">
    <text evidence="2">The sequence shown here is derived from an EMBL/GenBank/DDBJ whole genome shotgun (WGS) entry which is preliminary data.</text>
</comment>
<feature type="region of interest" description="Disordered" evidence="1">
    <location>
        <begin position="196"/>
        <end position="217"/>
    </location>
</feature>
<protein>
    <submittedName>
        <fullName evidence="2">Uncharacterized protein</fullName>
    </submittedName>
</protein>
<organism evidence="2 3">
    <name type="scientific">Mycena pura</name>
    <dbReference type="NCBI Taxonomy" id="153505"/>
    <lineage>
        <taxon>Eukaryota</taxon>
        <taxon>Fungi</taxon>
        <taxon>Dikarya</taxon>
        <taxon>Basidiomycota</taxon>
        <taxon>Agaricomycotina</taxon>
        <taxon>Agaricomycetes</taxon>
        <taxon>Agaricomycetidae</taxon>
        <taxon>Agaricales</taxon>
        <taxon>Marasmiineae</taxon>
        <taxon>Mycenaceae</taxon>
        <taxon>Mycena</taxon>
    </lineage>
</organism>
<reference evidence="2" key="1">
    <citation type="submission" date="2023-03" db="EMBL/GenBank/DDBJ databases">
        <title>Massive genome expansion in bonnet fungi (Mycena s.s.) driven by repeated elements and novel gene families across ecological guilds.</title>
        <authorList>
            <consortium name="Lawrence Berkeley National Laboratory"/>
            <person name="Harder C.B."/>
            <person name="Miyauchi S."/>
            <person name="Viragh M."/>
            <person name="Kuo A."/>
            <person name="Thoen E."/>
            <person name="Andreopoulos B."/>
            <person name="Lu D."/>
            <person name="Skrede I."/>
            <person name="Drula E."/>
            <person name="Henrissat B."/>
            <person name="Morin E."/>
            <person name="Kohler A."/>
            <person name="Barry K."/>
            <person name="LaButti K."/>
            <person name="Morin E."/>
            <person name="Salamov A."/>
            <person name="Lipzen A."/>
            <person name="Mereny Z."/>
            <person name="Hegedus B."/>
            <person name="Baldrian P."/>
            <person name="Stursova M."/>
            <person name="Weitz H."/>
            <person name="Taylor A."/>
            <person name="Grigoriev I.V."/>
            <person name="Nagy L.G."/>
            <person name="Martin F."/>
            <person name="Kauserud H."/>
        </authorList>
    </citation>
    <scope>NUCLEOTIDE SEQUENCE</scope>
    <source>
        <strain evidence="2">9144</strain>
    </source>
</reference>
<accession>A0AAD6YRF4</accession>
<evidence type="ECO:0000256" key="1">
    <source>
        <dbReference type="SAM" id="MobiDB-lite"/>
    </source>
</evidence>
<evidence type="ECO:0000313" key="3">
    <source>
        <dbReference type="Proteomes" id="UP001219525"/>
    </source>
</evidence>